<keyword evidence="2" id="KW-0413">Isomerase</keyword>
<dbReference type="InterPro" id="IPR050312">
    <property type="entry name" value="IolE/XylAMocC-like"/>
</dbReference>
<dbReference type="EMBL" id="QYBB01000060">
    <property type="protein sequence ID" value="RYC29262.1"/>
    <property type="molecule type" value="Genomic_DNA"/>
</dbReference>
<evidence type="ECO:0000313" key="3">
    <source>
        <dbReference type="Proteomes" id="UP000290759"/>
    </source>
</evidence>
<dbReference type="InterPro" id="IPR036237">
    <property type="entry name" value="Xyl_isomerase-like_sf"/>
</dbReference>
<gene>
    <name evidence="2" type="ORF">D3273_24935</name>
</gene>
<dbReference type="Pfam" id="PF01261">
    <property type="entry name" value="AP_endonuc_2"/>
    <property type="match status" value="1"/>
</dbReference>
<dbReference type="GO" id="GO:0016853">
    <property type="term" value="F:isomerase activity"/>
    <property type="evidence" value="ECO:0007669"/>
    <property type="project" value="UniProtKB-KW"/>
</dbReference>
<dbReference type="Proteomes" id="UP000290759">
    <property type="component" value="Unassembled WGS sequence"/>
</dbReference>
<organism evidence="2 3">
    <name type="scientific">Lichenibacterium minor</name>
    <dbReference type="NCBI Taxonomy" id="2316528"/>
    <lineage>
        <taxon>Bacteria</taxon>
        <taxon>Pseudomonadati</taxon>
        <taxon>Pseudomonadota</taxon>
        <taxon>Alphaproteobacteria</taxon>
        <taxon>Hyphomicrobiales</taxon>
        <taxon>Lichenihabitantaceae</taxon>
        <taxon>Lichenibacterium</taxon>
    </lineage>
</organism>
<dbReference type="InterPro" id="IPR013022">
    <property type="entry name" value="Xyl_isomerase-like_TIM-brl"/>
</dbReference>
<dbReference type="InterPro" id="IPR014621">
    <property type="entry name" value="UCP036778_sugar_epimerase"/>
</dbReference>
<protein>
    <submittedName>
        <fullName evidence="2">Xylose isomerase</fullName>
    </submittedName>
</protein>
<proteinExistence type="predicted"/>
<dbReference type="Gene3D" id="3.20.20.150">
    <property type="entry name" value="Divalent-metal-dependent TIM barrel enzymes"/>
    <property type="match status" value="1"/>
</dbReference>
<dbReference type="SUPFAM" id="SSF51658">
    <property type="entry name" value="Xylose isomerase-like"/>
    <property type="match status" value="1"/>
</dbReference>
<evidence type="ECO:0000259" key="1">
    <source>
        <dbReference type="Pfam" id="PF01261"/>
    </source>
</evidence>
<sequence>MNAFSLNHRVAPAAGLSSFFDLAVSLGIADVEIRNELPDVAIADGTPADTVRREAEARGLTVLSINALYPFNIWNDERAGQASRLIEYAAACGARGIVMCPLNDASYDVPDEDRLAAVREALAAIAPMLRKAGVVGLVEPLGFPECSLRIKREALDCIDAVDGADVFRLVHDTFHHHVAGETELFPDRTGLVHVSGVTDPGVPTSDMKDAHRVLVDVADRLDNVGQVRRLVAGGYLGPLSFEPFADSVSNAADIRSLLADSMAVLRQAEADPAR</sequence>
<keyword evidence="3" id="KW-1185">Reference proteome</keyword>
<reference evidence="2 3" key="2">
    <citation type="submission" date="2019-02" db="EMBL/GenBank/DDBJ databases">
        <title>'Lichenibacterium ramalinii' gen. nov. sp. nov., 'Lichenibacterium minor' gen. nov. sp. nov.</title>
        <authorList>
            <person name="Pankratov T."/>
        </authorList>
    </citation>
    <scope>NUCLEOTIDE SEQUENCE [LARGE SCALE GENOMIC DNA]</scope>
    <source>
        <strain evidence="2 3">RmlP026</strain>
    </source>
</reference>
<dbReference type="PIRSF" id="PIRSF036778">
    <property type="entry name" value="UCP036778"/>
    <property type="match status" value="1"/>
</dbReference>
<reference evidence="2 3" key="1">
    <citation type="submission" date="2018-12" db="EMBL/GenBank/DDBJ databases">
        <authorList>
            <person name="Grouzdev D.S."/>
            <person name="Krutkina M.S."/>
        </authorList>
    </citation>
    <scope>NUCLEOTIDE SEQUENCE [LARGE SCALE GENOMIC DNA]</scope>
    <source>
        <strain evidence="2 3">RmlP026</strain>
    </source>
</reference>
<name>A0A4Q2TYS4_9HYPH</name>
<dbReference type="PANTHER" id="PTHR12110:SF48">
    <property type="entry name" value="BLL3656 PROTEIN"/>
    <property type="match status" value="1"/>
</dbReference>
<accession>A0A4Q2TYS4</accession>
<comment type="caution">
    <text evidence="2">The sequence shown here is derived from an EMBL/GenBank/DDBJ whole genome shotgun (WGS) entry which is preliminary data.</text>
</comment>
<evidence type="ECO:0000313" key="2">
    <source>
        <dbReference type="EMBL" id="RYC29262.1"/>
    </source>
</evidence>
<feature type="domain" description="Xylose isomerase-like TIM barrel" evidence="1">
    <location>
        <begin position="20"/>
        <end position="266"/>
    </location>
</feature>
<dbReference type="RefSeq" id="WP_129229668.1">
    <property type="nucleotide sequence ID" value="NZ_QYBB01000060.1"/>
</dbReference>
<dbReference type="PANTHER" id="PTHR12110">
    <property type="entry name" value="HYDROXYPYRUVATE ISOMERASE"/>
    <property type="match status" value="1"/>
</dbReference>
<dbReference type="AlphaFoldDB" id="A0A4Q2TYS4"/>
<dbReference type="OrthoDB" id="2274384at2"/>